<protein>
    <submittedName>
        <fullName evidence="2">Uncharacterized protein</fullName>
    </submittedName>
</protein>
<proteinExistence type="predicted"/>
<feature type="region of interest" description="Disordered" evidence="1">
    <location>
        <begin position="197"/>
        <end position="229"/>
    </location>
</feature>
<dbReference type="EMBL" id="JWHL01000025">
    <property type="protein sequence ID" value="MBR1369932.1"/>
    <property type="molecule type" value="Genomic_DNA"/>
</dbReference>
<organism evidence="2 3">
    <name type="scientific">Methanocalculus chunghsingensis</name>
    <dbReference type="NCBI Taxonomy" id="156457"/>
    <lineage>
        <taxon>Archaea</taxon>
        <taxon>Methanobacteriati</taxon>
        <taxon>Methanobacteriota</taxon>
        <taxon>Stenosarchaea group</taxon>
        <taxon>Methanomicrobia</taxon>
        <taxon>Methanomicrobiales</taxon>
        <taxon>Methanocalculaceae</taxon>
        <taxon>Methanocalculus</taxon>
    </lineage>
</organism>
<reference evidence="2" key="1">
    <citation type="submission" date="2014-12" db="EMBL/GenBank/DDBJ databases">
        <authorList>
            <person name="Huang H.-H."/>
            <person name="Chen S.-C."/>
            <person name="Lai M.-C."/>
        </authorList>
    </citation>
    <scope>NUCLEOTIDE SEQUENCE</scope>
    <source>
        <strain evidence="2">K1F9705b</strain>
    </source>
</reference>
<sequence>MTQKGESQSLYSREYIMPGSMMKGQRTSLRSEYAASAKSRDIYSREYLMAGAAVSRSAGKKTATVPAMKERDAYSREYLVAGKGGTGVSLVTAGTKERDLYSREYLIPGAVSPEPPGKKDAVNKPPVMAARERVPDAYNRTYLVPGEGTGTALSTSNVGEQDVYSRKYLVPQSGVKSAGSAHVSMYKPGVFKIEGSPAKAAVERKETPPAPPQEIAPAEKAPEKASEESLVEKISKFVHGIFGSK</sequence>
<feature type="compositionally biased region" description="Basic and acidic residues" evidence="1">
    <location>
        <begin position="220"/>
        <end position="229"/>
    </location>
</feature>
<name>A0A8J7WBK9_9EURY</name>
<dbReference type="Proteomes" id="UP000730161">
    <property type="component" value="Unassembled WGS sequence"/>
</dbReference>
<dbReference type="RefSeq" id="WP_211531690.1">
    <property type="nucleotide sequence ID" value="NZ_JWHL01000025.1"/>
</dbReference>
<comment type="caution">
    <text evidence="2">The sequence shown here is derived from an EMBL/GenBank/DDBJ whole genome shotgun (WGS) entry which is preliminary data.</text>
</comment>
<dbReference type="AlphaFoldDB" id="A0A8J7WBK9"/>
<keyword evidence="3" id="KW-1185">Reference proteome</keyword>
<evidence type="ECO:0000313" key="3">
    <source>
        <dbReference type="Proteomes" id="UP000730161"/>
    </source>
</evidence>
<evidence type="ECO:0000313" key="2">
    <source>
        <dbReference type="EMBL" id="MBR1369932.1"/>
    </source>
</evidence>
<evidence type="ECO:0000256" key="1">
    <source>
        <dbReference type="SAM" id="MobiDB-lite"/>
    </source>
</evidence>
<accession>A0A8J7WBK9</accession>
<gene>
    <name evidence="2" type="ORF">RJ53_10765</name>
</gene>